<feature type="non-terminal residue" evidence="1">
    <location>
        <position position="1"/>
    </location>
</feature>
<comment type="caution">
    <text evidence="1">The sequence shown here is derived from an EMBL/GenBank/DDBJ whole genome shotgun (WGS) entry which is preliminary data.</text>
</comment>
<dbReference type="EMBL" id="BARU01030788">
    <property type="protein sequence ID" value="GAH67254.1"/>
    <property type="molecule type" value="Genomic_DNA"/>
</dbReference>
<organism evidence="1">
    <name type="scientific">marine sediment metagenome</name>
    <dbReference type="NCBI Taxonomy" id="412755"/>
    <lineage>
        <taxon>unclassified sequences</taxon>
        <taxon>metagenomes</taxon>
        <taxon>ecological metagenomes</taxon>
    </lineage>
</organism>
<name>X1IMA9_9ZZZZ</name>
<accession>X1IMA9</accession>
<evidence type="ECO:0000313" key="1">
    <source>
        <dbReference type="EMBL" id="GAH67254.1"/>
    </source>
</evidence>
<reference evidence="1" key="1">
    <citation type="journal article" date="2014" name="Front. Microbiol.">
        <title>High frequency of phylogenetically diverse reductive dehalogenase-homologous genes in deep subseafloor sedimentary metagenomes.</title>
        <authorList>
            <person name="Kawai M."/>
            <person name="Futagami T."/>
            <person name="Toyoda A."/>
            <person name="Takaki Y."/>
            <person name="Nishi S."/>
            <person name="Hori S."/>
            <person name="Arai W."/>
            <person name="Tsubouchi T."/>
            <person name="Morono Y."/>
            <person name="Uchiyama I."/>
            <person name="Ito T."/>
            <person name="Fujiyama A."/>
            <person name="Inagaki F."/>
            <person name="Takami H."/>
        </authorList>
    </citation>
    <scope>NUCLEOTIDE SEQUENCE</scope>
    <source>
        <strain evidence="1">Expedition CK06-06</strain>
    </source>
</reference>
<sequence>NRILPGQTFIGAIKVVNKTPVKMTKKVSVKNTLK</sequence>
<dbReference type="AlphaFoldDB" id="X1IMA9"/>
<gene>
    <name evidence="1" type="ORF">S03H2_48791</name>
</gene>
<proteinExistence type="predicted"/>
<protein>
    <submittedName>
        <fullName evidence="1">Uncharacterized protein</fullName>
    </submittedName>
</protein>